<evidence type="ECO:0000259" key="6">
    <source>
        <dbReference type="SMART" id="SM00226"/>
    </source>
</evidence>
<dbReference type="OrthoDB" id="9784339at2"/>
<dbReference type="PRINTS" id="PR00719">
    <property type="entry name" value="LMWPTPASE"/>
</dbReference>
<proteinExistence type="inferred from homology"/>
<reference evidence="8" key="1">
    <citation type="submission" date="2017-01" db="EMBL/GenBank/DDBJ databases">
        <authorList>
            <person name="Varghese N."/>
            <person name="Submissions S."/>
        </authorList>
    </citation>
    <scope>NUCLEOTIDE SEQUENCE [LARGE SCALE GENOMIC DNA]</scope>
    <source>
        <strain evidence="8">DSM 29591</strain>
    </source>
</reference>
<comment type="similarity">
    <text evidence="1">Belongs to the low molecular weight phosphotyrosine protein phosphatase family.</text>
</comment>
<dbReference type="EMBL" id="FTPR01000004">
    <property type="protein sequence ID" value="SIT91999.1"/>
    <property type="molecule type" value="Genomic_DNA"/>
</dbReference>
<name>A0A1R3XLL5_9RHOB</name>
<evidence type="ECO:0000256" key="3">
    <source>
        <dbReference type="ARBA" id="ARBA00022801"/>
    </source>
</evidence>
<dbReference type="SUPFAM" id="SSF52788">
    <property type="entry name" value="Phosphotyrosine protein phosphatases I"/>
    <property type="match status" value="1"/>
</dbReference>
<keyword evidence="3" id="KW-0378">Hydrolase</keyword>
<dbReference type="SMART" id="SM00226">
    <property type="entry name" value="LMWPc"/>
    <property type="match status" value="1"/>
</dbReference>
<dbReference type="AlphaFoldDB" id="A0A1R3XLL5"/>
<dbReference type="InterPro" id="IPR036196">
    <property type="entry name" value="Ptyr_pPase_sf"/>
</dbReference>
<evidence type="ECO:0000313" key="8">
    <source>
        <dbReference type="Proteomes" id="UP000186997"/>
    </source>
</evidence>
<feature type="active site" description="Nucleophile" evidence="5">
    <location>
        <position position="13"/>
    </location>
</feature>
<keyword evidence="4" id="KW-0904">Protein phosphatase</keyword>
<gene>
    <name evidence="7" type="ORF">SAMN05421665_3538</name>
</gene>
<dbReference type="STRING" id="287098.SAMN05421665_3538"/>
<evidence type="ECO:0000313" key="7">
    <source>
        <dbReference type="EMBL" id="SIT91999.1"/>
    </source>
</evidence>
<dbReference type="GO" id="GO:0004725">
    <property type="term" value="F:protein tyrosine phosphatase activity"/>
    <property type="evidence" value="ECO:0007669"/>
    <property type="project" value="UniProtKB-EC"/>
</dbReference>
<evidence type="ECO:0000256" key="4">
    <source>
        <dbReference type="ARBA" id="ARBA00022912"/>
    </source>
</evidence>
<dbReference type="CDD" id="cd16343">
    <property type="entry name" value="LMWPTP"/>
    <property type="match status" value="1"/>
</dbReference>
<evidence type="ECO:0000256" key="2">
    <source>
        <dbReference type="ARBA" id="ARBA00013064"/>
    </source>
</evidence>
<dbReference type="Gene3D" id="3.40.50.2300">
    <property type="match status" value="1"/>
</dbReference>
<keyword evidence="8" id="KW-1185">Reference proteome</keyword>
<dbReference type="Pfam" id="PF01451">
    <property type="entry name" value="LMWPc"/>
    <property type="match status" value="1"/>
</dbReference>
<organism evidence="7 8">
    <name type="scientific">Yoonia rosea</name>
    <dbReference type="NCBI Taxonomy" id="287098"/>
    <lineage>
        <taxon>Bacteria</taxon>
        <taxon>Pseudomonadati</taxon>
        <taxon>Pseudomonadota</taxon>
        <taxon>Alphaproteobacteria</taxon>
        <taxon>Rhodobacterales</taxon>
        <taxon>Paracoccaceae</taxon>
        <taxon>Yoonia</taxon>
    </lineage>
</organism>
<dbReference type="InterPro" id="IPR023485">
    <property type="entry name" value="Ptyr_pPase"/>
</dbReference>
<dbReference type="PANTHER" id="PTHR11717:SF7">
    <property type="entry name" value="LOW MOLECULAR WEIGHT PHOSPHOTYROSINE PROTEIN PHOSPHATASE"/>
    <property type="match status" value="1"/>
</dbReference>
<feature type="active site" description="Nucleophile" evidence="5">
    <location>
        <position position="7"/>
    </location>
</feature>
<dbReference type="InterPro" id="IPR017867">
    <property type="entry name" value="Tyr_phospatase_low_mol_wt"/>
</dbReference>
<accession>A0A1R3XLL5</accession>
<sequence>MRIVFVCLGNICRSPAAEGVMRKLAPHLTLDSAGTGGWHVGDAPYGPMQEAAHTRGYDLSGLRARQFTRRDFENFDLIVAMDRQNKADIERLRPKGNATPVQCLADNDVPDPYYTRDFDGALAMIERAAKRLLADISRRQDL</sequence>
<protein>
    <recommendedName>
        <fullName evidence="2">protein-tyrosine-phosphatase</fullName>
        <ecNumber evidence="2">3.1.3.48</ecNumber>
    </recommendedName>
</protein>
<dbReference type="Proteomes" id="UP000186997">
    <property type="component" value="Unassembled WGS sequence"/>
</dbReference>
<dbReference type="RefSeq" id="WP_076661131.1">
    <property type="nucleotide sequence ID" value="NZ_FTPR01000004.1"/>
</dbReference>
<dbReference type="PANTHER" id="PTHR11717">
    <property type="entry name" value="LOW MOLECULAR WEIGHT PROTEIN TYROSINE PHOSPHATASE"/>
    <property type="match status" value="1"/>
</dbReference>
<evidence type="ECO:0000256" key="1">
    <source>
        <dbReference type="ARBA" id="ARBA00011063"/>
    </source>
</evidence>
<dbReference type="EC" id="3.1.3.48" evidence="2"/>
<feature type="active site" description="Proton donor" evidence="5">
    <location>
        <position position="111"/>
    </location>
</feature>
<dbReference type="InterPro" id="IPR050438">
    <property type="entry name" value="LMW_PTPase"/>
</dbReference>
<evidence type="ECO:0000256" key="5">
    <source>
        <dbReference type="PIRSR" id="PIRSR617867-1"/>
    </source>
</evidence>
<feature type="domain" description="Phosphotyrosine protein phosphatase I" evidence="6">
    <location>
        <begin position="1"/>
        <end position="135"/>
    </location>
</feature>